<protein>
    <submittedName>
        <fullName evidence="1">Uncharacterized protein</fullName>
    </submittedName>
</protein>
<name>A0A5J4PYP5_9ZZZZ</name>
<proteinExistence type="predicted"/>
<evidence type="ECO:0000313" key="1">
    <source>
        <dbReference type="EMBL" id="KAA6313981.1"/>
    </source>
</evidence>
<sequence length="41" mass="4514">REVKPVYADGTANKGGRVGSCLFKIDRTKGESPLVYKKLEC</sequence>
<dbReference type="AlphaFoldDB" id="A0A5J4PYP5"/>
<organism evidence="1">
    <name type="scientific">termite gut metagenome</name>
    <dbReference type="NCBI Taxonomy" id="433724"/>
    <lineage>
        <taxon>unclassified sequences</taxon>
        <taxon>metagenomes</taxon>
        <taxon>organismal metagenomes</taxon>
    </lineage>
</organism>
<feature type="non-terminal residue" evidence="1">
    <location>
        <position position="1"/>
    </location>
</feature>
<gene>
    <name evidence="1" type="ORF">EZS27_035337</name>
</gene>
<dbReference type="EMBL" id="SNRY01005840">
    <property type="protein sequence ID" value="KAA6313981.1"/>
    <property type="molecule type" value="Genomic_DNA"/>
</dbReference>
<accession>A0A5J4PYP5</accession>
<reference evidence="1" key="1">
    <citation type="submission" date="2019-03" db="EMBL/GenBank/DDBJ databases">
        <title>Single cell metagenomics reveals metabolic interactions within the superorganism composed of flagellate Streblomastix strix and complex community of Bacteroidetes bacteria on its surface.</title>
        <authorList>
            <person name="Treitli S.C."/>
            <person name="Kolisko M."/>
            <person name="Husnik F."/>
            <person name="Keeling P."/>
            <person name="Hampl V."/>
        </authorList>
    </citation>
    <scope>NUCLEOTIDE SEQUENCE</scope>
    <source>
        <strain evidence="1">STM</strain>
    </source>
</reference>
<comment type="caution">
    <text evidence="1">The sequence shown here is derived from an EMBL/GenBank/DDBJ whole genome shotgun (WGS) entry which is preliminary data.</text>
</comment>